<name>A0A4R2KFP4_9RHOB</name>
<sequence>MPYFSMNTGKWLPYGVHIRVRGRSTLGILTMKLRGLSELGEGRREYRPRASESVRAKIGESAWKRGIKARSDADLLRQYGRVEAEFEREVLAAKVPEQKLARR</sequence>
<keyword evidence="2" id="KW-1185">Reference proteome</keyword>
<dbReference type="AlphaFoldDB" id="A0A4R2KFP4"/>
<dbReference type="EMBL" id="SLWW01000023">
    <property type="protein sequence ID" value="TCO68778.1"/>
    <property type="molecule type" value="Genomic_DNA"/>
</dbReference>
<organism evidence="1 2">
    <name type="scientific">Rhodovulum euryhalinum</name>
    <dbReference type="NCBI Taxonomy" id="35805"/>
    <lineage>
        <taxon>Bacteria</taxon>
        <taxon>Pseudomonadati</taxon>
        <taxon>Pseudomonadota</taxon>
        <taxon>Alphaproteobacteria</taxon>
        <taxon>Rhodobacterales</taxon>
        <taxon>Paracoccaceae</taxon>
        <taxon>Rhodovulum</taxon>
    </lineage>
</organism>
<reference evidence="1 2" key="1">
    <citation type="submission" date="2019-03" db="EMBL/GenBank/DDBJ databases">
        <title>Genomic Encyclopedia of Type Strains, Phase IV (KMG-IV): sequencing the most valuable type-strain genomes for metagenomic binning, comparative biology and taxonomic classification.</title>
        <authorList>
            <person name="Goeker M."/>
        </authorList>
    </citation>
    <scope>NUCLEOTIDE SEQUENCE [LARGE SCALE GENOMIC DNA]</scope>
    <source>
        <strain evidence="1 2">DSM 4868</strain>
    </source>
</reference>
<evidence type="ECO:0000313" key="1">
    <source>
        <dbReference type="EMBL" id="TCO68778.1"/>
    </source>
</evidence>
<gene>
    <name evidence="1" type="ORF">EV655_1232</name>
</gene>
<evidence type="ECO:0000313" key="2">
    <source>
        <dbReference type="Proteomes" id="UP000295142"/>
    </source>
</evidence>
<proteinExistence type="predicted"/>
<dbReference type="Proteomes" id="UP000295142">
    <property type="component" value="Unassembled WGS sequence"/>
</dbReference>
<comment type="caution">
    <text evidence="1">The sequence shown here is derived from an EMBL/GenBank/DDBJ whole genome shotgun (WGS) entry which is preliminary data.</text>
</comment>
<protein>
    <submittedName>
        <fullName evidence="1">Uncharacterized protein</fullName>
    </submittedName>
</protein>
<accession>A0A4R2KFP4</accession>